<evidence type="ECO:0000313" key="2">
    <source>
        <dbReference type="Proteomes" id="UP000203464"/>
    </source>
</evidence>
<dbReference type="AlphaFoldDB" id="A0A238K2X4"/>
<reference evidence="2" key="1">
    <citation type="submission" date="2017-05" db="EMBL/GenBank/DDBJ databases">
        <authorList>
            <person name="Rodrigo-Torres L."/>
            <person name="Arahal R. D."/>
            <person name="Lucena T."/>
        </authorList>
    </citation>
    <scope>NUCLEOTIDE SEQUENCE [LARGE SCALE GENOMIC DNA]</scope>
    <source>
        <strain evidence="2">CECT 8868</strain>
    </source>
</reference>
<gene>
    <name evidence="1" type="ORF">OCA8868_01270</name>
</gene>
<dbReference type="Proteomes" id="UP000203464">
    <property type="component" value="Unassembled WGS sequence"/>
</dbReference>
<dbReference type="Pfam" id="PF11150">
    <property type="entry name" value="DUF2927"/>
    <property type="match status" value="1"/>
</dbReference>
<name>A0A238K2X4_9RHOB</name>
<sequence length="218" mass="24024">MIRILAATLFATTVSAQEYIVTDGPLTDSEFYSLVSCAARPGQGCNEPIVRWDQRVVTVGFEPMVSSYPTDLAREFDRVLDTSIAQIRSAAPGLNLRRVPKHQFANVRLFLQPIQSGDAVRGTGYPELDGTPIGAAIVQIYWDDDLKLTEALIAFASDIPIDQAGPIMLEELTQAMGLMTDIRNPYYETRSVFSEDSNSVAKLGVQDRAALRLHYPAQ</sequence>
<dbReference type="OrthoDB" id="7861229at2"/>
<proteinExistence type="predicted"/>
<protein>
    <recommendedName>
        <fullName evidence="3">DUF2927 domain-containing protein</fullName>
    </recommendedName>
</protein>
<evidence type="ECO:0000313" key="1">
    <source>
        <dbReference type="EMBL" id="SMX37093.1"/>
    </source>
</evidence>
<dbReference type="InterPro" id="IPR021323">
    <property type="entry name" value="DUF2927"/>
</dbReference>
<dbReference type="RefSeq" id="WP_093995727.1">
    <property type="nucleotide sequence ID" value="NZ_FXYD01000002.1"/>
</dbReference>
<keyword evidence="2" id="KW-1185">Reference proteome</keyword>
<accession>A0A238K2X4</accession>
<dbReference type="EMBL" id="FXYD01000002">
    <property type="protein sequence ID" value="SMX37093.1"/>
    <property type="molecule type" value="Genomic_DNA"/>
</dbReference>
<organism evidence="1 2">
    <name type="scientific">Octadecabacter ascidiaceicola</name>
    <dbReference type="NCBI Taxonomy" id="1655543"/>
    <lineage>
        <taxon>Bacteria</taxon>
        <taxon>Pseudomonadati</taxon>
        <taxon>Pseudomonadota</taxon>
        <taxon>Alphaproteobacteria</taxon>
        <taxon>Rhodobacterales</taxon>
        <taxon>Roseobacteraceae</taxon>
        <taxon>Octadecabacter</taxon>
    </lineage>
</organism>
<evidence type="ECO:0008006" key="3">
    <source>
        <dbReference type="Google" id="ProtNLM"/>
    </source>
</evidence>